<sequence>MIVPLDKVFTLFLITSGFIIDEIKPRIITHTYLRLFFKKTMGSTADLLRARFSSEEVKTVTKGPPIKAYLLPSTDAHQSEYLAEHDFRVKFLTGFTGSNAYVAVTNEKAVLWTDGRYFIQPSRTAISEILEVEKVIENISKLANIKMRYSKKLLLM</sequence>
<organism evidence="2 3">
    <name type="scientific">Strongylus vulgaris</name>
    <name type="common">Blood worm</name>
    <dbReference type="NCBI Taxonomy" id="40348"/>
    <lineage>
        <taxon>Eukaryota</taxon>
        <taxon>Metazoa</taxon>
        <taxon>Ecdysozoa</taxon>
        <taxon>Nematoda</taxon>
        <taxon>Chromadorea</taxon>
        <taxon>Rhabditida</taxon>
        <taxon>Rhabditina</taxon>
        <taxon>Rhabditomorpha</taxon>
        <taxon>Strongyloidea</taxon>
        <taxon>Strongylidae</taxon>
        <taxon>Strongylus</taxon>
    </lineage>
</organism>
<dbReference type="InterPro" id="IPR000587">
    <property type="entry name" value="Creatinase_N"/>
</dbReference>
<keyword evidence="3" id="KW-1185">Reference proteome</keyword>
<protein>
    <recommendedName>
        <fullName evidence="1">Creatinase N-terminal domain-containing protein</fullName>
    </recommendedName>
</protein>
<dbReference type="EMBL" id="UYYB01009598">
    <property type="protein sequence ID" value="VDM68661.1"/>
    <property type="molecule type" value="Genomic_DNA"/>
</dbReference>
<evidence type="ECO:0000313" key="2">
    <source>
        <dbReference type="EMBL" id="VDM68661.1"/>
    </source>
</evidence>
<dbReference type="SUPFAM" id="SSF53092">
    <property type="entry name" value="Creatinase/prolidase N-terminal domain"/>
    <property type="match status" value="1"/>
</dbReference>
<dbReference type="AlphaFoldDB" id="A0A3P7I5J7"/>
<dbReference type="InterPro" id="IPR029149">
    <property type="entry name" value="Creatin/AminoP/Spt16_N"/>
</dbReference>
<feature type="domain" description="Creatinase N-terminal" evidence="1">
    <location>
        <begin position="88"/>
        <end position="136"/>
    </location>
</feature>
<evidence type="ECO:0000259" key="1">
    <source>
        <dbReference type="Pfam" id="PF01321"/>
    </source>
</evidence>
<dbReference type="Gene3D" id="3.40.350.10">
    <property type="entry name" value="Creatinase/prolidase N-terminal domain"/>
    <property type="match status" value="1"/>
</dbReference>
<gene>
    <name evidence="2" type="ORF">SVUK_LOCUS3659</name>
</gene>
<reference evidence="2 3" key="1">
    <citation type="submission" date="2018-11" db="EMBL/GenBank/DDBJ databases">
        <authorList>
            <consortium name="Pathogen Informatics"/>
        </authorList>
    </citation>
    <scope>NUCLEOTIDE SEQUENCE [LARGE SCALE GENOMIC DNA]</scope>
</reference>
<dbReference type="InterPro" id="IPR050422">
    <property type="entry name" value="X-Pro_aminopeptidase_P"/>
</dbReference>
<name>A0A3P7I5J7_STRVU</name>
<dbReference type="PANTHER" id="PTHR43763:SF6">
    <property type="entry name" value="XAA-PRO AMINOPEPTIDASE 1"/>
    <property type="match status" value="1"/>
</dbReference>
<dbReference type="Pfam" id="PF01321">
    <property type="entry name" value="Creatinase_N"/>
    <property type="match status" value="1"/>
</dbReference>
<evidence type="ECO:0000313" key="3">
    <source>
        <dbReference type="Proteomes" id="UP000270094"/>
    </source>
</evidence>
<proteinExistence type="predicted"/>
<dbReference type="Proteomes" id="UP000270094">
    <property type="component" value="Unassembled WGS sequence"/>
</dbReference>
<dbReference type="PANTHER" id="PTHR43763">
    <property type="entry name" value="XAA-PRO AMINOPEPTIDASE 1"/>
    <property type="match status" value="1"/>
</dbReference>
<dbReference type="OrthoDB" id="9995434at2759"/>
<accession>A0A3P7I5J7</accession>